<comment type="caution">
    <text evidence="4">The sequence shown here is derived from an EMBL/GenBank/DDBJ whole genome shotgun (WGS) entry which is preliminary data.</text>
</comment>
<dbReference type="Proteomes" id="UP000179807">
    <property type="component" value="Unassembled WGS sequence"/>
</dbReference>
<dbReference type="InterPro" id="IPR011009">
    <property type="entry name" value="Kinase-like_dom_sf"/>
</dbReference>
<keyword evidence="1" id="KW-0547">Nucleotide-binding</keyword>
<protein>
    <recommendedName>
        <fullName evidence="3">Protein kinase domain-containing protein</fullName>
    </recommendedName>
</protein>
<dbReference type="GeneID" id="94831663"/>
<accession>A0A1J4L415</accession>
<dbReference type="EMBL" id="MLAK01000078">
    <property type="protein sequence ID" value="OHT16716.1"/>
    <property type="molecule type" value="Genomic_DNA"/>
</dbReference>
<dbReference type="GO" id="GO:0004672">
    <property type="term" value="F:protein kinase activity"/>
    <property type="evidence" value="ECO:0007669"/>
    <property type="project" value="InterPro"/>
</dbReference>
<keyword evidence="2" id="KW-0067">ATP-binding</keyword>
<evidence type="ECO:0000313" key="4">
    <source>
        <dbReference type="EMBL" id="OHT16716.1"/>
    </source>
</evidence>
<dbReference type="InterPro" id="IPR001245">
    <property type="entry name" value="Ser-Thr/Tyr_kinase_cat_dom"/>
</dbReference>
<dbReference type="InterPro" id="IPR000719">
    <property type="entry name" value="Prot_kinase_dom"/>
</dbReference>
<gene>
    <name evidence="4" type="ORF">TRFO_12975</name>
</gene>
<evidence type="ECO:0000313" key="5">
    <source>
        <dbReference type="Proteomes" id="UP000179807"/>
    </source>
</evidence>
<dbReference type="PANTHER" id="PTHR27001">
    <property type="entry name" value="OS01G0253100 PROTEIN"/>
    <property type="match status" value="1"/>
</dbReference>
<dbReference type="SUPFAM" id="SSF56112">
    <property type="entry name" value="Protein kinase-like (PK-like)"/>
    <property type="match status" value="1"/>
</dbReference>
<dbReference type="Gene3D" id="1.10.510.10">
    <property type="entry name" value="Transferase(Phosphotransferase) domain 1"/>
    <property type="match status" value="1"/>
</dbReference>
<dbReference type="VEuPathDB" id="TrichDB:TRFO_12975"/>
<dbReference type="AlphaFoldDB" id="A0A1J4L415"/>
<evidence type="ECO:0000256" key="1">
    <source>
        <dbReference type="ARBA" id="ARBA00022741"/>
    </source>
</evidence>
<dbReference type="OrthoDB" id="4062651at2759"/>
<dbReference type="Pfam" id="PF07714">
    <property type="entry name" value="PK_Tyr_Ser-Thr"/>
    <property type="match status" value="1"/>
</dbReference>
<dbReference type="PANTHER" id="PTHR27001:SF931">
    <property type="entry name" value="OS11G0664100 PROTEIN"/>
    <property type="match status" value="1"/>
</dbReference>
<evidence type="ECO:0000259" key="3">
    <source>
        <dbReference type="PROSITE" id="PS50011"/>
    </source>
</evidence>
<evidence type="ECO:0000256" key="2">
    <source>
        <dbReference type="ARBA" id="ARBA00022840"/>
    </source>
</evidence>
<name>A0A1J4L415_9EUKA</name>
<dbReference type="GO" id="GO:0005886">
    <property type="term" value="C:plasma membrane"/>
    <property type="evidence" value="ECO:0007669"/>
    <property type="project" value="TreeGrafter"/>
</dbReference>
<dbReference type="RefSeq" id="XP_068369852.1">
    <property type="nucleotide sequence ID" value="XM_068496959.1"/>
</dbReference>
<feature type="domain" description="Protein kinase" evidence="3">
    <location>
        <begin position="10"/>
        <end position="245"/>
    </location>
</feature>
<dbReference type="PROSITE" id="PS50011">
    <property type="entry name" value="PROTEIN_KINASE_DOM"/>
    <property type="match status" value="1"/>
</dbReference>
<sequence>MLPQINVKKFQRADNLGKNPRRITYLAKDPDRGMCLIVVKEFLMISSQNFMESLHFFDSVRHPSLQKIYGYFPGDPETPPSLIFEYQTKRSVKVILKMIKHEPISQTTIMKICFGVAFALNLLHRHQPQIIHKNVNTSTVLLNEKYDPCLAGTGLYECNENPKYNAPELAKEQKYTTASDVYAYGILLKRILKASFGQNIPKMYRILISRCISANIETRPIFSEILKLLDTIEFKLPEIDEHNYAAYRSNLISTKPFDVANFKANQNIQQQQMMQQQQMHFHQAHMLMNSQHQRPHRNIDNFYPGNIQVNYPPVQNNFLPPTFAPNMMPMQMSIPMPNPNYMIQGLPLNPYSIYNDGVDINISSNYNPMNGAIPPVQYPDQIKNPMSNQFNNNLNINQMNSSISSVSSQRVNSSRIPVGLHSDPLQNNYTLSTKSGSVKGKRILMPETFVVESEGVVAAPDYDLDNEVCTPNDLDEFDNLAQPDTSCQIAIPESEI</sequence>
<organism evidence="4 5">
    <name type="scientific">Tritrichomonas foetus</name>
    <dbReference type="NCBI Taxonomy" id="1144522"/>
    <lineage>
        <taxon>Eukaryota</taxon>
        <taxon>Metamonada</taxon>
        <taxon>Parabasalia</taxon>
        <taxon>Tritrichomonadida</taxon>
        <taxon>Tritrichomonadidae</taxon>
        <taxon>Tritrichomonas</taxon>
    </lineage>
</organism>
<reference evidence="4" key="1">
    <citation type="submission" date="2016-10" db="EMBL/GenBank/DDBJ databases">
        <authorList>
            <person name="Benchimol M."/>
            <person name="Almeida L.G."/>
            <person name="Vasconcelos A.T."/>
            <person name="Perreira-Neves A."/>
            <person name="Rosa I.A."/>
            <person name="Tasca T."/>
            <person name="Bogo M.R."/>
            <person name="de Souza W."/>
        </authorList>
    </citation>
    <scope>NUCLEOTIDE SEQUENCE [LARGE SCALE GENOMIC DNA]</scope>
    <source>
        <strain evidence="4">K</strain>
    </source>
</reference>
<dbReference type="GO" id="GO:0005524">
    <property type="term" value="F:ATP binding"/>
    <property type="evidence" value="ECO:0007669"/>
    <property type="project" value="UniProtKB-KW"/>
</dbReference>
<keyword evidence="5" id="KW-1185">Reference proteome</keyword>
<proteinExistence type="predicted"/>